<protein>
    <submittedName>
        <fullName evidence="2">Uncharacterized protein</fullName>
    </submittedName>
</protein>
<dbReference type="Proteomes" id="UP001258434">
    <property type="component" value="Unassembled WGS sequence"/>
</dbReference>
<proteinExistence type="predicted"/>
<name>F7LUB1_BACFG</name>
<gene>
    <name evidence="1" type="ORF">BFGS077_003404</name>
    <name evidence="3" type="ORF">FSA03_18120</name>
    <name evidence="2" type="ORF">FSA06_17550</name>
</gene>
<evidence type="ECO:0000313" key="5">
    <source>
        <dbReference type="Proteomes" id="UP000319026"/>
    </source>
</evidence>
<reference evidence="1 6" key="4">
    <citation type="submission" date="2023-08" db="EMBL/GenBank/DDBJ databases">
        <authorList>
            <person name="Du M."/>
            <person name="Liu C."/>
            <person name="Liu S.-J."/>
        </authorList>
    </citation>
    <scope>NUCLEOTIDE SEQUENCE [LARGE SCALE GENOMIC DNA]</scope>
    <source>
        <strain evidence="1 6">GS077</strain>
    </source>
</reference>
<reference evidence="1" key="5">
    <citation type="submission" date="2024-03" db="EMBL/GenBank/DDBJ databases">
        <title>A gut symbiont ubiquitin homologue binds and inactivates peptidyl-prolyl isomerase to mediate the interbacterial arms race in the human gut.</title>
        <authorList>
            <person name="Jiang K."/>
            <person name="Li W."/>
            <person name="Tong M."/>
            <person name="Xu J."/>
            <person name="Chen Z."/>
            <person name="Yang Y."/>
            <person name="Zang Y."/>
            <person name="Jiao X."/>
            <person name="Liu C."/>
            <person name="Lim B."/>
            <person name="Jiang X."/>
            <person name="Wang J."/>
            <person name="Wu D."/>
            <person name="Wang M."/>
            <person name="Liu S.-J."/>
            <person name="Shao F."/>
            <person name="Gao X."/>
        </authorList>
    </citation>
    <scope>NUCLEOTIDE SEQUENCE</scope>
    <source>
        <strain evidence="1">GS077</strain>
    </source>
</reference>
<reference evidence="2 4" key="1">
    <citation type="submission" date="2019-07" db="EMBL/GenBank/DDBJ databases">
        <title>Genome sequencing of Bacteroides fragilis.</title>
        <authorList>
            <person name="Galasyn E.V."/>
            <person name="Ruoff K.L."/>
            <person name="Price C.E."/>
            <person name="Valls R.A."/>
            <person name="O'Toole G.A."/>
        </authorList>
    </citation>
    <scope>NUCLEOTIDE SEQUENCE [LARGE SCALE GENOMIC DNA]</scope>
    <source>
        <strain evidence="2 4">AD135F_1B</strain>
    </source>
</reference>
<dbReference type="AlphaFoldDB" id="F7LUB1"/>
<dbReference type="EMBL" id="VOHV01000008">
    <property type="protein sequence ID" value="TWV39641.1"/>
    <property type="molecule type" value="Genomic_DNA"/>
</dbReference>
<evidence type="ECO:0000313" key="6">
    <source>
        <dbReference type="Proteomes" id="UP001258434"/>
    </source>
</evidence>
<evidence type="ECO:0000313" key="4">
    <source>
        <dbReference type="Proteomes" id="UP000315444"/>
    </source>
</evidence>
<evidence type="ECO:0000313" key="2">
    <source>
        <dbReference type="EMBL" id="TWV39641.1"/>
    </source>
</evidence>
<evidence type="ECO:0000313" key="3">
    <source>
        <dbReference type="EMBL" id="TWV46851.1"/>
    </source>
</evidence>
<sequence>MGVQALTNTHNYETNSIYLSYTGDNMCYRYAIRGYYYLQSYENILYYNNEYHFYWMRFVCDTCIQGIKNKLNV</sequence>
<accession>F7LUB1</accession>
<evidence type="ECO:0000313" key="1">
    <source>
        <dbReference type="EMBL" id="MDT6978092.1"/>
    </source>
</evidence>
<organism evidence="2 4">
    <name type="scientific">Bacteroides fragilis</name>
    <dbReference type="NCBI Taxonomy" id="817"/>
    <lineage>
        <taxon>Bacteria</taxon>
        <taxon>Pseudomonadati</taxon>
        <taxon>Bacteroidota</taxon>
        <taxon>Bacteroidia</taxon>
        <taxon>Bacteroidales</taxon>
        <taxon>Bacteroidaceae</taxon>
        <taxon>Bacteroides</taxon>
    </lineage>
</organism>
<dbReference type="Proteomes" id="UP000315444">
    <property type="component" value="Unassembled WGS sequence"/>
</dbReference>
<reference evidence="3 5" key="2">
    <citation type="submission" date="2019-07" db="EMBL/GenBank/DDBJ databases">
        <title>Genome Sequencing of Bacteroides fragilis.</title>
        <authorList>
            <person name="Pinto K.M."/>
            <person name="Ruoff K.L."/>
            <person name="Price C.E."/>
            <person name="Valls R.A."/>
            <person name="O'Toole G.A."/>
        </authorList>
    </citation>
    <scope>NUCLEOTIDE SEQUENCE [LARGE SCALE GENOMIC DNA]</scope>
    <source>
        <strain evidence="3 5">AD135F_3B</strain>
    </source>
</reference>
<reference evidence="6" key="3">
    <citation type="submission" date="2023-07" db="EMBL/GenBank/DDBJ databases">
        <title>A gut symbiont ubiquitin homologue binds and inactivates peptidyl-prolyl isomerase to mediate the interbacterial arms race in the human gut.</title>
        <authorList>
            <person name="Jiang K."/>
            <person name="Li W."/>
            <person name="Tong M."/>
            <person name="Xu J."/>
            <person name="Chen Z."/>
            <person name="Yang Y."/>
            <person name="Zang Y."/>
            <person name="Jiao X."/>
            <person name="Liu C."/>
            <person name="Lim B."/>
            <person name="Jiang X."/>
            <person name="Wang J."/>
            <person name="Wu D."/>
            <person name="Wang M."/>
            <person name="Liu S.-J."/>
            <person name="Shao F."/>
            <person name="Gao X."/>
        </authorList>
    </citation>
    <scope>NUCLEOTIDE SEQUENCE [LARGE SCALE GENOMIC DNA]</scope>
    <source>
        <strain evidence="6">GS077</strain>
    </source>
</reference>
<dbReference type="EMBL" id="JAVFHL010000002">
    <property type="protein sequence ID" value="MDT6978092.1"/>
    <property type="molecule type" value="Genomic_DNA"/>
</dbReference>
<dbReference type="Proteomes" id="UP000319026">
    <property type="component" value="Unassembled WGS sequence"/>
</dbReference>
<dbReference type="EMBL" id="VOHT01000008">
    <property type="protein sequence ID" value="TWV46851.1"/>
    <property type="molecule type" value="Genomic_DNA"/>
</dbReference>
<comment type="caution">
    <text evidence="2">The sequence shown here is derived from an EMBL/GenBank/DDBJ whole genome shotgun (WGS) entry which is preliminary data.</text>
</comment>